<dbReference type="RefSeq" id="WP_345316345.1">
    <property type="nucleotide sequence ID" value="NZ_BAABLF010000007.1"/>
</dbReference>
<evidence type="ECO:0000256" key="4">
    <source>
        <dbReference type="ARBA" id="ARBA00022692"/>
    </source>
</evidence>
<keyword evidence="3" id="KW-0997">Cell inner membrane</keyword>
<keyword evidence="5 8" id="KW-1133">Transmembrane helix</keyword>
<dbReference type="PANTHER" id="PTHR34390:SF1">
    <property type="entry name" value="SUCCINATE TRANSPORTER SUBUNIT YJJB-RELATED"/>
    <property type="match status" value="1"/>
</dbReference>
<evidence type="ECO:0000256" key="3">
    <source>
        <dbReference type="ARBA" id="ARBA00022519"/>
    </source>
</evidence>
<evidence type="ECO:0000256" key="2">
    <source>
        <dbReference type="ARBA" id="ARBA00022475"/>
    </source>
</evidence>
<evidence type="ECO:0000256" key="7">
    <source>
        <dbReference type="ARBA" id="ARBA00034125"/>
    </source>
</evidence>
<gene>
    <name evidence="10" type="ORF">GCM10025772_13760</name>
</gene>
<keyword evidence="6 8" id="KW-0472">Membrane</keyword>
<accession>A0ABP9S2E9</accession>
<dbReference type="EMBL" id="BAABLF010000007">
    <property type="protein sequence ID" value="GAA5190028.1"/>
    <property type="molecule type" value="Genomic_DNA"/>
</dbReference>
<dbReference type="InterPro" id="IPR050539">
    <property type="entry name" value="ThrE_Dicarb/AminoAcid_Exp"/>
</dbReference>
<keyword evidence="4 8" id="KW-0812">Transmembrane</keyword>
<keyword evidence="2" id="KW-1003">Cell membrane</keyword>
<dbReference type="Pfam" id="PF12821">
    <property type="entry name" value="ThrE_2"/>
    <property type="match status" value="1"/>
</dbReference>
<proteinExistence type="inferred from homology"/>
<evidence type="ECO:0000256" key="8">
    <source>
        <dbReference type="SAM" id="Phobius"/>
    </source>
</evidence>
<feature type="domain" description="Threonine/Serine exporter ThrE" evidence="9">
    <location>
        <begin position="5"/>
        <end position="139"/>
    </location>
</feature>
<evidence type="ECO:0000256" key="1">
    <source>
        <dbReference type="ARBA" id="ARBA00004651"/>
    </source>
</evidence>
<name>A0ABP9S2E9_9GAMM</name>
<comment type="similarity">
    <text evidence="7">Belongs to the ThrE exporter (TC 2.A.79) family.</text>
</comment>
<reference evidence="11" key="1">
    <citation type="journal article" date="2019" name="Int. J. Syst. Evol. Microbiol.">
        <title>The Global Catalogue of Microorganisms (GCM) 10K type strain sequencing project: providing services to taxonomists for standard genome sequencing and annotation.</title>
        <authorList>
            <consortium name="The Broad Institute Genomics Platform"/>
            <consortium name="The Broad Institute Genome Sequencing Center for Infectious Disease"/>
            <person name="Wu L."/>
            <person name="Ma J."/>
        </authorList>
    </citation>
    <scope>NUCLEOTIDE SEQUENCE [LARGE SCALE GENOMIC DNA]</scope>
    <source>
        <strain evidence="11">JCM 18720</strain>
    </source>
</reference>
<keyword evidence="11" id="KW-1185">Reference proteome</keyword>
<protein>
    <submittedName>
        <fullName evidence="10">Threonine/serine exporter family protein</fullName>
    </submittedName>
</protein>
<comment type="caution">
    <text evidence="10">The sequence shown here is derived from an EMBL/GenBank/DDBJ whole genome shotgun (WGS) entry which is preliminary data.</text>
</comment>
<feature type="transmembrane region" description="Helical" evidence="8">
    <location>
        <begin position="121"/>
        <end position="141"/>
    </location>
</feature>
<evidence type="ECO:0000256" key="5">
    <source>
        <dbReference type="ARBA" id="ARBA00022989"/>
    </source>
</evidence>
<evidence type="ECO:0000313" key="11">
    <source>
        <dbReference type="Proteomes" id="UP001501600"/>
    </source>
</evidence>
<sequence>MFVNAALAALPAIGFAMVFNVPGRYLWACGVAGSLGFLVRESLLALAWHAALASLIAALAIGALSAFWARHYRAPMQLYAVAAAIPLMPGHDAFVAFNAMLELLLQGYQPELWITVVGRGLQSVFVVAAITLGLTLANLLYHRRQ</sequence>
<organism evidence="10 11">
    <name type="scientific">Ferrimonas gelatinilytica</name>
    <dbReference type="NCBI Taxonomy" id="1255257"/>
    <lineage>
        <taxon>Bacteria</taxon>
        <taxon>Pseudomonadati</taxon>
        <taxon>Pseudomonadota</taxon>
        <taxon>Gammaproteobacteria</taxon>
        <taxon>Alteromonadales</taxon>
        <taxon>Ferrimonadaceae</taxon>
        <taxon>Ferrimonas</taxon>
    </lineage>
</organism>
<dbReference type="Proteomes" id="UP001501600">
    <property type="component" value="Unassembled WGS sequence"/>
</dbReference>
<evidence type="ECO:0000259" key="9">
    <source>
        <dbReference type="Pfam" id="PF12821"/>
    </source>
</evidence>
<dbReference type="PANTHER" id="PTHR34390">
    <property type="entry name" value="UPF0442 PROTEIN YJJB-RELATED"/>
    <property type="match status" value="1"/>
</dbReference>
<dbReference type="InterPro" id="IPR024528">
    <property type="entry name" value="ThrE_2"/>
</dbReference>
<feature type="transmembrane region" description="Helical" evidence="8">
    <location>
        <begin position="44"/>
        <end position="67"/>
    </location>
</feature>
<evidence type="ECO:0000256" key="6">
    <source>
        <dbReference type="ARBA" id="ARBA00023136"/>
    </source>
</evidence>
<comment type="subcellular location">
    <subcellularLocation>
        <location evidence="1">Cell membrane</location>
        <topology evidence="1">Multi-pass membrane protein</topology>
    </subcellularLocation>
</comment>
<feature type="transmembrane region" description="Helical" evidence="8">
    <location>
        <begin position="79"/>
        <end position="101"/>
    </location>
</feature>
<evidence type="ECO:0000313" key="10">
    <source>
        <dbReference type="EMBL" id="GAA5190028.1"/>
    </source>
</evidence>